<sequence>RQQRRMQEAQEIEMEIIRHHRDKAPLKPLSGNGCTGTTTWGEKNVNYPIRPVDTNTDFEGTTSLQPAQQDRAQRHNLKEMDALWRSVASNL</sequence>
<gene>
    <name evidence="2" type="ORF">M8C21_033400</name>
</gene>
<accession>A0AAD5CLT0</accession>
<evidence type="ECO:0000256" key="1">
    <source>
        <dbReference type="SAM" id="MobiDB-lite"/>
    </source>
</evidence>
<keyword evidence="3" id="KW-1185">Reference proteome</keyword>
<feature type="region of interest" description="Disordered" evidence="1">
    <location>
        <begin position="20"/>
        <end position="61"/>
    </location>
</feature>
<dbReference type="EMBL" id="JAMZMK010007574">
    <property type="protein sequence ID" value="KAI7744152.1"/>
    <property type="molecule type" value="Genomic_DNA"/>
</dbReference>
<dbReference type="AlphaFoldDB" id="A0AAD5CLT0"/>
<protein>
    <submittedName>
        <fullName evidence="2">Uncharacterized protein</fullName>
    </submittedName>
</protein>
<proteinExistence type="predicted"/>
<reference evidence="2" key="1">
    <citation type="submission" date="2022-06" db="EMBL/GenBank/DDBJ databases">
        <title>Uncovering the hologenomic basis of an extraordinary plant invasion.</title>
        <authorList>
            <person name="Bieker V.C."/>
            <person name="Martin M.D."/>
            <person name="Gilbert T."/>
            <person name="Hodgins K."/>
            <person name="Battlay P."/>
            <person name="Petersen B."/>
            <person name="Wilson J."/>
        </authorList>
    </citation>
    <scope>NUCLEOTIDE SEQUENCE</scope>
    <source>
        <strain evidence="2">AA19_3_7</strain>
        <tissue evidence="2">Leaf</tissue>
    </source>
</reference>
<organism evidence="2 3">
    <name type="scientific">Ambrosia artemisiifolia</name>
    <name type="common">Common ragweed</name>
    <dbReference type="NCBI Taxonomy" id="4212"/>
    <lineage>
        <taxon>Eukaryota</taxon>
        <taxon>Viridiplantae</taxon>
        <taxon>Streptophyta</taxon>
        <taxon>Embryophyta</taxon>
        <taxon>Tracheophyta</taxon>
        <taxon>Spermatophyta</taxon>
        <taxon>Magnoliopsida</taxon>
        <taxon>eudicotyledons</taxon>
        <taxon>Gunneridae</taxon>
        <taxon>Pentapetalae</taxon>
        <taxon>asterids</taxon>
        <taxon>campanulids</taxon>
        <taxon>Asterales</taxon>
        <taxon>Asteraceae</taxon>
        <taxon>Asteroideae</taxon>
        <taxon>Heliantheae alliance</taxon>
        <taxon>Heliantheae</taxon>
        <taxon>Ambrosia</taxon>
    </lineage>
</organism>
<name>A0AAD5CLT0_AMBAR</name>
<evidence type="ECO:0000313" key="3">
    <source>
        <dbReference type="Proteomes" id="UP001206925"/>
    </source>
</evidence>
<feature type="non-terminal residue" evidence="2">
    <location>
        <position position="91"/>
    </location>
</feature>
<comment type="caution">
    <text evidence="2">The sequence shown here is derived from an EMBL/GenBank/DDBJ whole genome shotgun (WGS) entry which is preliminary data.</text>
</comment>
<dbReference type="Proteomes" id="UP001206925">
    <property type="component" value="Unassembled WGS sequence"/>
</dbReference>
<evidence type="ECO:0000313" key="2">
    <source>
        <dbReference type="EMBL" id="KAI7744152.1"/>
    </source>
</evidence>